<reference evidence="9" key="1">
    <citation type="journal article" date="2018" name="PLoS ONE">
        <title>Plastid genome analysis of three Nemaliophycidae red algal species suggests environmental adaptation for iron limited habitats.</title>
        <authorList>
            <person name="Cho C.H."/>
            <person name="Choi J.W."/>
            <person name="Lam D.W."/>
            <person name="Kim K.M."/>
            <person name="Yoon H.S."/>
        </authorList>
    </citation>
    <scope>NUCLEOTIDE SEQUENCE</scope>
</reference>
<dbReference type="SUPFAM" id="SSF52317">
    <property type="entry name" value="Class I glutamine amidotransferase-like"/>
    <property type="match status" value="1"/>
</dbReference>
<dbReference type="GeneID" id="29056844"/>
<keyword evidence="5" id="KW-0057">Aromatic amino acid biosynthesis</keyword>
<evidence type="ECO:0000256" key="1">
    <source>
        <dbReference type="ARBA" id="ARBA00004873"/>
    </source>
</evidence>
<dbReference type="GO" id="GO:0000162">
    <property type="term" value="P:L-tryptophan biosynthetic process"/>
    <property type="evidence" value="ECO:0007669"/>
    <property type="project" value="UniProtKB-KW"/>
</dbReference>
<protein>
    <recommendedName>
        <fullName evidence="4">Anthranilate synthase component 2</fullName>
        <ecNumber evidence="3">4.1.3.27</ecNumber>
    </recommendedName>
    <alternativeName>
        <fullName evidence="7">Anthranilate synthase, glutamine amidotransferase component</fullName>
    </alternativeName>
</protein>
<dbReference type="PANTHER" id="PTHR43418:SF4">
    <property type="entry name" value="MULTIFUNCTIONAL TRYPTOPHAN BIOSYNTHESIS PROTEIN"/>
    <property type="match status" value="1"/>
</dbReference>
<accession>A0A1C9CGP2</accession>
<dbReference type="AlphaFoldDB" id="A0A1C9CGP2"/>
<keyword evidence="9" id="KW-0934">Plastid</keyword>
<keyword evidence="5" id="KW-0028">Amino-acid biosynthesis</keyword>
<keyword evidence="5" id="KW-0822">Tryptophan biosynthesis</keyword>
<dbReference type="InterPro" id="IPR017926">
    <property type="entry name" value="GATASE"/>
</dbReference>
<comment type="pathway">
    <text evidence="1">Amino-acid biosynthesis; L-tryptophan biosynthesis; L-tryptophan from chorismate: step 1/5.</text>
</comment>
<dbReference type="PRINTS" id="PR00099">
    <property type="entry name" value="CPSGATASE"/>
</dbReference>
<evidence type="ECO:0000256" key="4">
    <source>
        <dbReference type="ARBA" id="ARBA00020654"/>
    </source>
</evidence>
<dbReference type="Pfam" id="PF00117">
    <property type="entry name" value="GATase"/>
    <property type="match status" value="1"/>
</dbReference>
<dbReference type="PRINTS" id="PR00097">
    <property type="entry name" value="ANTSNTHASEII"/>
</dbReference>
<comment type="subunit">
    <text evidence="2">Tetramer of two components I and two components II.</text>
</comment>
<dbReference type="InterPro" id="IPR006221">
    <property type="entry name" value="TrpG/PapA_dom"/>
</dbReference>
<name>A0A1C9CGP2_9FLOR</name>
<dbReference type="PRINTS" id="PR00096">
    <property type="entry name" value="GATASE"/>
</dbReference>
<dbReference type="NCBIfam" id="TIGR00566">
    <property type="entry name" value="trpG_papA"/>
    <property type="match status" value="1"/>
</dbReference>
<keyword evidence="6" id="KW-0315">Glutamine amidotransferase</keyword>
<dbReference type="GO" id="GO:0005829">
    <property type="term" value="C:cytosol"/>
    <property type="evidence" value="ECO:0007669"/>
    <property type="project" value="TreeGrafter"/>
</dbReference>
<dbReference type="InterPro" id="IPR029062">
    <property type="entry name" value="Class_I_gatase-like"/>
</dbReference>
<dbReference type="InterPro" id="IPR050472">
    <property type="entry name" value="Anth_synth/Amidotransfase"/>
</dbReference>
<dbReference type="RefSeq" id="YP_009297829.1">
    <property type="nucleotide sequence ID" value="NC_031178.1"/>
</dbReference>
<evidence type="ECO:0000256" key="2">
    <source>
        <dbReference type="ARBA" id="ARBA00011743"/>
    </source>
</evidence>
<proteinExistence type="predicted"/>
<organism evidence="9">
    <name type="scientific">Kumanoa americana</name>
    <dbReference type="NCBI Taxonomy" id="1196377"/>
    <lineage>
        <taxon>Eukaryota</taxon>
        <taxon>Rhodophyta</taxon>
        <taxon>Florideophyceae</taxon>
        <taxon>Nemaliophycidae</taxon>
        <taxon>Batrachospermales</taxon>
        <taxon>Batrachospermaceae</taxon>
        <taxon>Kumanoa</taxon>
    </lineage>
</organism>
<dbReference type="Gene3D" id="3.40.50.880">
    <property type="match status" value="1"/>
</dbReference>
<evidence type="ECO:0000313" key="9">
    <source>
        <dbReference type="EMBL" id="AOM67563.1"/>
    </source>
</evidence>
<dbReference type="CDD" id="cd01743">
    <property type="entry name" value="GATase1_Anthranilate_Synthase"/>
    <property type="match status" value="1"/>
</dbReference>
<dbReference type="PROSITE" id="PS51273">
    <property type="entry name" value="GATASE_TYPE_1"/>
    <property type="match status" value="1"/>
</dbReference>
<evidence type="ECO:0000256" key="5">
    <source>
        <dbReference type="ARBA" id="ARBA00022822"/>
    </source>
</evidence>
<evidence type="ECO:0000256" key="7">
    <source>
        <dbReference type="ARBA" id="ARBA00082672"/>
    </source>
</evidence>
<geneLocation type="plastid" evidence="9"/>
<dbReference type="FunFam" id="3.40.50.880:FF:000003">
    <property type="entry name" value="Anthranilate synthase component II"/>
    <property type="match status" value="1"/>
</dbReference>
<dbReference type="GO" id="GO:0004049">
    <property type="term" value="F:anthranilate synthase activity"/>
    <property type="evidence" value="ECO:0007669"/>
    <property type="project" value="UniProtKB-EC"/>
</dbReference>
<dbReference type="EC" id="4.1.3.27" evidence="3"/>
<evidence type="ECO:0000259" key="8">
    <source>
        <dbReference type="Pfam" id="PF00117"/>
    </source>
</evidence>
<dbReference type="EMBL" id="KX284725">
    <property type="protein sequence ID" value="AOM67563.1"/>
    <property type="molecule type" value="Genomic_DNA"/>
</dbReference>
<evidence type="ECO:0000256" key="3">
    <source>
        <dbReference type="ARBA" id="ARBA00012266"/>
    </source>
</evidence>
<gene>
    <name evidence="9" type="primary">trpG</name>
    <name evidence="9" type="ORF">Kuma_129</name>
</gene>
<sequence length="191" mass="21242">MILIIDNYDSFTYNLVQYVGSLNFSVKVIRNDNITYNKIQQLSPSHIIISPGPGSPCDSGISLSVIRHVSNSIPILGVCLGHQSIGLVYGANITHAPSPMHGKTSAVHHTKRGIFSGIPSPFDAARYHSLIIESDKLPQYLEITAWTEDGVIMACQHKFYPHVYGIQFHPESLWTAYGKKLLNNFLHIQDN</sequence>
<dbReference type="PANTHER" id="PTHR43418">
    <property type="entry name" value="MULTIFUNCTIONAL TRYPTOPHAN BIOSYNTHESIS PROTEIN-RELATED"/>
    <property type="match status" value="1"/>
</dbReference>
<feature type="domain" description="Glutamine amidotransferase" evidence="8">
    <location>
        <begin position="3"/>
        <end position="187"/>
    </location>
</feature>
<evidence type="ECO:0000256" key="6">
    <source>
        <dbReference type="ARBA" id="ARBA00022962"/>
    </source>
</evidence>